<protein>
    <submittedName>
        <fullName evidence="2">Hypothetical_protein</fullName>
    </submittedName>
</protein>
<organism evidence="1">
    <name type="scientific">Hexamita inflata</name>
    <dbReference type="NCBI Taxonomy" id="28002"/>
    <lineage>
        <taxon>Eukaryota</taxon>
        <taxon>Metamonada</taxon>
        <taxon>Diplomonadida</taxon>
        <taxon>Hexamitidae</taxon>
        <taxon>Hexamitinae</taxon>
        <taxon>Hexamita</taxon>
    </lineage>
</organism>
<name>A0AA86UNQ1_9EUKA</name>
<dbReference type="EMBL" id="CAXDID020000284">
    <property type="protein sequence ID" value="CAL6070529.1"/>
    <property type="molecule type" value="Genomic_DNA"/>
</dbReference>
<gene>
    <name evidence="1" type="ORF">HINF_LOCUS33513</name>
    <name evidence="2" type="ORF">HINF_LOCUS54546</name>
</gene>
<sequence length="312" mass="36025">MLNSVIQKIIFYYIKNYQSICQQNTLTFKTQIHLLLTNVQEPGHLHTLALFTSQGVAVSQQQHIPSLPIFCEPVIHQLDPFIQEKLIAFKRAYPSNTMLVIVTEEAPDMSLTKAALSVLMLLSYREHFIFYIQKYPPRLSAMPLITCFPFIFPASSTSLRIALTNLYAKPQLLLELVTLYFINTCYKTVPQFISMNIIPVNYCKEEMLQCILVSQIYNQLEADVKSVVKPQKLEYVSATNVIFNIRLEIETSKLLLFKNIQAMNHFMALKLTFNKQFYNVAYYKQSFTNMDTIILLVDVVVDVTTQFSETKI</sequence>
<dbReference type="Proteomes" id="UP001642409">
    <property type="component" value="Unassembled WGS sequence"/>
</dbReference>
<evidence type="ECO:0000313" key="2">
    <source>
        <dbReference type="EMBL" id="CAL6070529.1"/>
    </source>
</evidence>
<dbReference type="AlphaFoldDB" id="A0AA86UNQ1"/>
<evidence type="ECO:0000313" key="1">
    <source>
        <dbReference type="EMBL" id="CAI9945868.1"/>
    </source>
</evidence>
<reference evidence="2 3" key="2">
    <citation type="submission" date="2024-07" db="EMBL/GenBank/DDBJ databases">
        <authorList>
            <person name="Akdeniz Z."/>
        </authorList>
    </citation>
    <scope>NUCLEOTIDE SEQUENCE [LARGE SCALE GENOMIC DNA]</scope>
</reference>
<comment type="caution">
    <text evidence="1">The sequence shown here is derived from an EMBL/GenBank/DDBJ whole genome shotgun (WGS) entry which is preliminary data.</text>
</comment>
<proteinExistence type="predicted"/>
<dbReference type="EMBL" id="CATOUU010000754">
    <property type="protein sequence ID" value="CAI9945868.1"/>
    <property type="molecule type" value="Genomic_DNA"/>
</dbReference>
<reference evidence="1" key="1">
    <citation type="submission" date="2023-06" db="EMBL/GenBank/DDBJ databases">
        <authorList>
            <person name="Kurt Z."/>
        </authorList>
    </citation>
    <scope>NUCLEOTIDE SEQUENCE</scope>
</reference>
<evidence type="ECO:0000313" key="3">
    <source>
        <dbReference type="Proteomes" id="UP001642409"/>
    </source>
</evidence>
<accession>A0AA86UNQ1</accession>
<keyword evidence="3" id="KW-1185">Reference proteome</keyword>